<protein>
    <recommendedName>
        <fullName evidence="3">Phosphoenolpyruvate carboxykinase</fullName>
    </recommendedName>
</protein>
<dbReference type="PATRIC" id="fig|997876.3.peg.2885"/>
<gene>
    <name evidence="1" type="ORF">HMPREF1064_02806</name>
</gene>
<sequence>MLKEQFFRVADFTFEVCMSEEWDIERLLPSFRPFRHDDSHCNDTLFRLAESSASDLFREESVLLEESVNDMGYVRLLRTSTGYRTEIRFTVDGTVHYLHTDPHFTSAEARICRDDPYAGEVLSSMLRIVFSQAVVYHGGISVHAATVVLDGKAYLFMGKSGTGKSTHATLWRECFPGCMLLNDDNPVIRIVNGRAMVYGSPWSGKTPCYKNLCYPIGGIVRLGQAKENRFIRQEDVGAFIAVLPGCSVIRQDPDQYGRLCDTLVHLAGQVAVGRLECLPDRQAAILCRKEINRINRKHSINSPFHSKNVILLL</sequence>
<evidence type="ECO:0000313" key="1">
    <source>
        <dbReference type="EMBL" id="EIY32263.1"/>
    </source>
</evidence>
<dbReference type="InterPro" id="IPR027417">
    <property type="entry name" value="P-loop_NTPase"/>
</dbReference>
<dbReference type="Gene3D" id="3.40.50.300">
    <property type="entry name" value="P-loop containing nucleotide triphosphate hydrolases"/>
    <property type="match status" value="1"/>
</dbReference>
<proteinExistence type="predicted"/>
<evidence type="ECO:0000313" key="2">
    <source>
        <dbReference type="Proteomes" id="UP000005974"/>
    </source>
</evidence>
<accession>I9QS55</accession>
<evidence type="ECO:0008006" key="3">
    <source>
        <dbReference type="Google" id="ProtNLM"/>
    </source>
</evidence>
<organism evidence="1 2">
    <name type="scientific">Phocaeicola dorei CL02T12C06</name>
    <dbReference type="NCBI Taxonomy" id="997876"/>
    <lineage>
        <taxon>Bacteria</taxon>
        <taxon>Pseudomonadati</taxon>
        <taxon>Bacteroidota</taxon>
        <taxon>Bacteroidia</taxon>
        <taxon>Bacteroidales</taxon>
        <taxon>Bacteroidaceae</taxon>
        <taxon>Phocaeicola</taxon>
    </lineage>
</organism>
<dbReference type="SUPFAM" id="SSF53795">
    <property type="entry name" value="PEP carboxykinase-like"/>
    <property type="match status" value="1"/>
</dbReference>
<comment type="caution">
    <text evidence="1">The sequence shown here is derived from an EMBL/GenBank/DDBJ whole genome shotgun (WGS) entry which is preliminary data.</text>
</comment>
<dbReference type="RefSeq" id="WP_007846679.1">
    <property type="nucleotide sequence ID" value="NZ_JH724134.1"/>
</dbReference>
<reference evidence="1 2" key="1">
    <citation type="submission" date="2012-02" db="EMBL/GenBank/DDBJ databases">
        <title>The Genome Sequence of Bacteroides dorei CL02T12C06.</title>
        <authorList>
            <consortium name="The Broad Institute Genome Sequencing Platform"/>
            <person name="Earl A."/>
            <person name="Ward D."/>
            <person name="Feldgarden M."/>
            <person name="Gevers D."/>
            <person name="Zitomersky N.L."/>
            <person name="Coyne M.J."/>
            <person name="Comstock L.E."/>
            <person name="Young S.K."/>
            <person name="Zeng Q."/>
            <person name="Gargeya S."/>
            <person name="Fitzgerald M."/>
            <person name="Haas B."/>
            <person name="Abouelleil A."/>
            <person name="Alvarado L."/>
            <person name="Arachchi H.M."/>
            <person name="Berlin A."/>
            <person name="Chapman S.B."/>
            <person name="Gearin G."/>
            <person name="Goldberg J."/>
            <person name="Griggs A."/>
            <person name="Gujja S."/>
            <person name="Hansen M."/>
            <person name="Heiman D."/>
            <person name="Howarth C."/>
            <person name="Larimer J."/>
            <person name="Lui A."/>
            <person name="MacDonald P.J.P."/>
            <person name="McCowen C."/>
            <person name="Montmayeur A."/>
            <person name="Murphy C."/>
            <person name="Neiman D."/>
            <person name="Pearson M."/>
            <person name="Priest M."/>
            <person name="Roberts A."/>
            <person name="Saif S."/>
            <person name="Shea T."/>
            <person name="Sisk P."/>
            <person name="Stolte C."/>
            <person name="Sykes S."/>
            <person name="Wortman J."/>
            <person name="Nusbaum C."/>
            <person name="Birren B."/>
        </authorList>
    </citation>
    <scope>NUCLEOTIDE SEQUENCE [LARGE SCALE GENOMIC DNA]</scope>
    <source>
        <strain evidence="1 2">CL02T12C06</strain>
    </source>
</reference>
<dbReference type="OrthoDB" id="384098at2"/>
<dbReference type="HOGENOM" id="CLU_078434_0_0_10"/>
<dbReference type="Proteomes" id="UP000005974">
    <property type="component" value="Unassembled WGS sequence"/>
</dbReference>
<keyword evidence="2" id="KW-1185">Reference proteome</keyword>
<dbReference type="AlphaFoldDB" id="I9QS55"/>
<dbReference type="EMBL" id="AGXJ01000051">
    <property type="protein sequence ID" value="EIY32263.1"/>
    <property type="molecule type" value="Genomic_DNA"/>
</dbReference>
<name>I9QS55_9BACT</name>